<dbReference type="EMBL" id="CAJNOM010000005">
    <property type="protein sequence ID" value="CAF0752888.1"/>
    <property type="molecule type" value="Genomic_DNA"/>
</dbReference>
<keyword evidence="2" id="KW-1185">Reference proteome</keyword>
<sequence>MLYVHATAQQQILEKVLTPPTNNILSCSSTSACNSNITSYSILTFNNYRNLNVIGIVKDEHHIYGSYDSNGTEITKCFGPGNFSNVVPGYKANLP</sequence>
<name>A0A813PFZ6_9BILA</name>
<evidence type="ECO:0000313" key="1">
    <source>
        <dbReference type="EMBL" id="CAF0752888.1"/>
    </source>
</evidence>
<dbReference type="OrthoDB" id="10379510at2759"/>
<accession>A0A813PFZ6</accession>
<organism evidence="1 2">
    <name type="scientific">Adineta steineri</name>
    <dbReference type="NCBI Taxonomy" id="433720"/>
    <lineage>
        <taxon>Eukaryota</taxon>
        <taxon>Metazoa</taxon>
        <taxon>Spiralia</taxon>
        <taxon>Gnathifera</taxon>
        <taxon>Rotifera</taxon>
        <taxon>Eurotatoria</taxon>
        <taxon>Bdelloidea</taxon>
        <taxon>Adinetida</taxon>
        <taxon>Adinetidae</taxon>
        <taxon>Adineta</taxon>
    </lineage>
</organism>
<protein>
    <submittedName>
        <fullName evidence="1">Uncharacterized protein</fullName>
    </submittedName>
</protein>
<reference evidence="1" key="1">
    <citation type="submission" date="2021-02" db="EMBL/GenBank/DDBJ databases">
        <authorList>
            <person name="Nowell W R."/>
        </authorList>
    </citation>
    <scope>NUCLEOTIDE SEQUENCE</scope>
</reference>
<gene>
    <name evidence="1" type="ORF">QVE165_LOCUS1597</name>
</gene>
<evidence type="ECO:0000313" key="2">
    <source>
        <dbReference type="Proteomes" id="UP000663832"/>
    </source>
</evidence>
<dbReference type="Proteomes" id="UP000663832">
    <property type="component" value="Unassembled WGS sequence"/>
</dbReference>
<dbReference type="AlphaFoldDB" id="A0A813PFZ6"/>
<comment type="caution">
    <text evidence="1">The sequence shown here is derived from an EMBL/GenBank/DDBJ whole genome shotgun (WGS) entry which is preliminary data.</text>
</comment>
<proteinExistence type="predicted"/>